<organism evidence="1 2">
    <name type="scientific">Nesidiocoris tenuis</name>
    <dbReference type="NCBI Taxonomy" id="355587"/>
    <lineage>
        <taxon>Eukaryota</taxon>
        <taxon>Metazoa</taxon>
        <taxon>Ecdysozoa</taxon>
        <taxon>Arthropoda</taxon>
        <taxon>Hexapoda</taxon>
        <taxon>Insecta</taxon>
        <taxon>Pterygota</taxon>
        <taxon>Neoptera</taxon>
        <taxon>Paraneoptera</taxon>
        <taxon>Hemiptera</taxon>
        <taxon>Heteroptera</taxon>
        <taxon>Panheteroptera</taxon>
        <taxon>Cimicomorpha</taxon>
        <taxon>Miridae</taxon>
        <taxon>Dicyphina</taxon>
        <taxon>Nesidiocoris</taxon>
    </lineage>
</organism>
<proteinExistence type="predicted"/>
<dbReference type="AlphaFoldDB" id="A0A6H5HLT5"/>
<accession>A0A6H5HLT5</accession>
<gene>
    <name evidence="1" type="ORF">NTEN_LOCUS22170</name>
</gene>
<reference evidence="1 2" key="1">
    <citation type="submission" date="2020-02" db="EMBL/GenBank/DDBJ databases">
        <authorList>
            <person name="Ferguson B K."/>
        </authorList>
    </citation>
    <scope>NUCLEOTIDE SEQUENCE [LARGE SCALE GENOMIC DNA]</scope>
</reference>
<keyword evidence="2" id="KW-1185">Reference proteome</keyword>
<dbReference type="EMBL" id="CADCXU010032371">
    <property type="protein sequence ID" value="CAB0018261.1"/>
    <property type="molecule type" value="Genomic_DNA"/>
</dbReference>
<name>A0A6H5HLT5_9HEMI</name>
<protein>
    <submittedName>
        <fullName evidence="1">Uncharacterized protein</fullName>
    </submittedName>
</protein>
<evidence type="ECO:0000313" key="1">
    <source>
        <dbReference type="EMBL" id="CAB0018261.1"/>
    </source>
</evidence>
<evidence type="ECO:0000313" key="2">
    <source>
        <dbReference type="Proteomes" id="UP000479000"/>
    </source>
</evidence>
<sequence length="74" mass="8554">MSTYLATQERIKRKSLYMSIYVELARGIVRKRKIVKKEATRMPICPSRSVVTGRRPISILDTMGVHCLRLDANF</sequence>
<dbReference type="Proteomes" id="UP000479000">
    <property type="component" value="Unassembled WGS sequence"/>
</dbReference>